<dbReference type="GO" id="GO:0015035">
    <property type="term" value="F:protein-disulfide reductase activity"/>
    <property type="evidence" value="ECO:0007669"/>
    <property type="project" value="InterPro"/>
</dbReference>
<evidence type="ECO:0000256" key="3">
    <source>
        <dbReference type="ARBA" id="ARBA00022989"/>
    </source>
</evidence>
<organism evidence="6 7">
    <name type="scientific">Legionella shakespearei DSM 23087</name>
    <dbReference type="NCBI Taxonomy" id="1122169"/>
    <lineage>
        <taxon>Bacteria</taxon>
        <taxon>Pseudomonadati</taxon>
        <taxon>Pseudomonadota</taxon>
        <taxon>Gammaproteobacteria</taxon>
        <taxon>Legionellales</taxon>
        <taxon>Legionellaceae</taxon>
        <taxon>Legionella</taxon>
    </lineage>
</organism>
<evidence type="ECO:0000256" key="4">
    <source>
        <dbReference type="ARBA" id="ARBA00023136"/>
    </source>
</evidence>
<keyword evidence="3 5" id="KW-1133">Transmembrane helix</keyword>
<gene>
    <name evidence="6" type="primary">lidJ</name>
    <name evidence="6" type="ORF">Lsha_0206</name>
</gene>
<evidence type="ECO:0000256" key="1">
    <source>
        <dbReference type="ARBA" id="ARBA00004141"/>
    </source>
</evidence>
<dbReference type="PATRIC" id="fig|1122169.6.peg.229"/>
<keyword evidence="7" id="KW-1185">Reference proteome</keyword>
<dbReference type="Pfam" id="PF02600">
    <property type="entry name" value="DsbB"/>
    <property type="match status" value="1"/>
</dbReference>
<feature type="transmembrane region" description="Helical" evidence="5">
    <location>
        <begin position="139"/>
        <end position="162"/>
    </location>
</feature>
<dbReference type="GO" id="GO:0016020">
    <property type="term" value="C:membrane"/>
    <property type="evidence" value="ECO:0007669"/>
    <property type="project" value="UniProtKB-SubCell"/>
</dbReference>
<accession>A0A0W0Z9Q7</accession>
<comment type="subcellular location">
    <subcellularLocation>
        <location evidence="1">Membrane</location>
        <topology evidence="1">Multi-pass membrane protein</topology>
    </subcellularLocation>
</comment>
<evidence type="ECO:0000313" key="6">
    <source>
        <dbReference type="EMBL" id="KTD65845.1"/>
    </source>
</evidence>
<dbReference type="AlphaFoldDB" id="A0A0W0Z9Q7"/>
<evidence type="ECO:0000256" key="2">
    <source>
        <dbReference type="ARBA" id="ARBA00022692"/>
    </source>
</evidence>
<proteinExistence type="predicted"/>
<reference evidence="6 7" key="1">
    <citation type="submission" date="2015-11" db="EMBL/GenBank/DDBJ databases">
        <title>Genomic analysis of 38 Legionella species identifies large and diverse effector repertoires.</title>
        <authorList>
            <person name="Burstein D."/>
            <person name="Amaro F."/>
            <person name="Zusman T."/>
            <person name="Lifshitz Z."/>
            <person name="Cohen O."/>
            <person name="Gilbert J.A."/>
            <person name="Pupko T."/>
            <person name="Shuman H.A."/>
            <person name="Segal G."/>
        </authorList>
    </citation>
    <scope>NUCLEOTIDE SEQUENCE [LARGE SCALE GENOMIC DNA]</scope>
    <source>
        <strain evidence="6 7">ATCC 49655</strain>
    </source>
</reference>
<feature type="transmembrane region" description="Helical" evidence="5">
    <location>
        <begin position="7"/>
        <end position="27"/>
    </location>
</feature>
<dbReference type="EMBL" id="LNYW01000009">
    <property type="protein sequence ID" value="KTD65845.1"/>
    <property type="molecule type" value="Genomic_DNA"/>
</dbReference>
<comment type="caution">
    <text evidence="6">The sequence shown here is derived from an EMBL/GenBank/DDBJ whole genome shotgun (WGS) entry which is preliminary data.</text>
</comment>
<feature type="transmembrane region" description="Helical" evidence="5">
    <location>
        <begin position="107"/>
        <end position="127"/>
    </location>
</feature>
<dbReference type="SUPFAM" id="SSF158442">
    <property type="entry name" value="DsbB-like"/>
    <property type="match status" value="1"/>
</dbReference>
<keyword evidence="2 5" id="KW-0812">Transmembrane</keyword>
<dbReference type="Gene3D" id="1.20.1550.10">
    <property type="entry name" value="DsbB-like"/>
    <property type="match status" value="1"/>
</dbReference>
<protein>
    <submittedName>
        <fullName evidence="6">Transmembrane protein</fullName>
    </submittedName>
</protein>
<dbReference type="STRING" id="1122169.Lsha_0206"/>
<evidence type="ECO:0000313" key="7">
    <source>
        <dbReference type="Proteomes" id="UP000054600"/>
    </source>
</evidence>
<dbReference type="GO" id="GO:0006457">
    <property type="term" value="P:protein folding"/>
    <property type="evidence" value="ECO:0007669"/>
    <property type="project" value="InterPro"/>
</dbReference>
<feature type="transmembrane region" description="Helical" evidence="5">
    <location>
        <begin position="42"/>
        <end position="61"/>
    </location>
</feature>
<sequence length="185" mass="20643">MRIQNKLHVWANGLGLLAVCAMFILAFADQIFNHDLPCPLCLLQRICFAGIGICLMMNLRLGIKASHYGMMLLQAFLGLAIAMRQLYLHLAPDDPGFGNTLLGLHFYTWAAIAFMLISLFIAVALILEDGLNPQYKTDNKWLIALMCFFLLLILANGISTFIQCGPYRCPDTPTSYYLLNNHAGL</sequence>
<dbReference type="RefSeq" id="WP_018577087.1">
    <property type="nucleotide sequence ID" value="NZ_KB892394.1"/>
</dbReference>
<evidence type="ECO:0000256" key="5">
    <source>
        <dbReference type="SAM" id="Phobius"/>
    </source>
</evidence>
<name>A0A0W0Z9Q7_9GAMM</name>
<keyword evidence="4 5" id="KW-0472">Membrane</keyword>
<dbReference type="InterPro" id="IPR023380">
    <property type="entry name" value="DsbB-like_sf"/>
</dbReference>
<dbReference type="InterPro" id="IPR003752">
    <property type="entry name" value="DiS_bond_form_DsbB/BdbC"/>
</dbReference>
<dbReference type="Proteomes" id="UP000054600">
    <property type="component" value="Unassembled WGS sequence"/>
</dbReference>
<dbReference type="eggNOG" id="COG1495">
    <property type="taxonomic scope" value="Bacteria"/>
</dbReference>
<dbReference type="OrthoDB" id="3711263at2"/>
<feature type="transmembrane region" description="Helical" evidence="5">
    <location>
        <begin position="68"/>
        <end position="87"/>
    </location>
</feature>